<evidence type="ECO:0000259" key="2">
    <source>
        <dbReference type="Pfam" id="PF12850"/>
    </source>
</evidence>
<dbReference type="RefSeq" id="WP_057029574.1">
    <property type="nucleotide sequence ID" value="NZ_LJYF01000034.1"/>
</dbReference>
<dbReference type="PANTHER" id="PTHR42850">
    <property type="entry name" value="METALLOPHOSPHOESTERASE"/>
    <property type="match status" value="1"/>
</dbReference>
<dbReference type="Proteomes" id="UP000051380">
    <property type="component" value="Unassembled WGS sequence"/>
</dbReference>
<proteinExistence type="inferred from homology"/>
<dbReference type="InterPro" id="IPR029052">
    <property type="entry name" value="Metallo-depent_PP-like"/>
</dbReference>
<name>A0A0R3C3V4_9BRAD</name>
<dbReference type="InterPro" id="IPR024654">
    <property type="entry name" value="Calcineurin-like_PHP_lpxH"/>
</dbReference>
<dbReference type="AlphaFoldDB" id="A0A0R3C3V4"/>
<feature type="domain" description="Calcineurin-like phosphoesterase" evidence="2">
    <location>
        <begin position="1"/>
        <end position="186"/>
    </location>
</feature>
<comment type="caution">
    <text evidence="3">The sequence shown here is derived from an EMBL/GenBank/DDBJ whole genome shotgun (WGS) entry which is preliminary data.</text>
</comment>
<organism evidence="3 4">
    <name type="scientific">Bradyrhizobium yuanmingense</name>
    <dbReference type="NCBI Taxonomy" id="108015"/>
    <lineage>
        <taxon>Bacteria</taxon>
        <taxon>Pseudomonadati</taxon>
        <taxon>Pseudomonadota</taxon>
        <taxon>Alphaproteobacteria</taxon>
        <taxon>Hyphomicrobiales</taxon>
        <taxon>Nitrobacteraceae</taxon>
        <taxon>Bradyrhizobium</taxon>
    </lineage>
</organism>
<dbReference type="SUPFAM" id="SSF56300">
    <property type="entry name" value="Metallo-dependent phosphatases"/>
    <property type="match status" value="1"/>
</dbReference>
<dbReference type="GO" id="GO:0016791">
    <property type="term" value="F:phosphatase activity"/>
    <property type="evidence" value="ECO:0007669"/>
    <property type="project" value="TreeGrafter"/>
</dbReference>
<dbReference type="GO" id="GO:0005737">
    <property type="term" value="C:cytoplasm"/>
    <property type="evidence" value="ECO:0007669"/>
    <property type="project" value="TreeGrafter"/>
</dbReference>
<gene>
    <name evidence="3" type="ORF">AOQ72_33845</name>
</gene>
<dbReference type="Pfam" id="PF12850">
    <property type="entry name" value="Metallophos_2"/>
    <property type="match status" value="1"/>
</dbReference>
<protein>
    <submittedName>
        <fullName evidence="3">Phosphoesterase</fullName>
    </submittedName>
</protein>
<accession>A0A0R3C3V4</accession>
<evidence type="ECO:0000256" key="1">
    <source>
        <dbReference type="ARBA" id="ARBA00008950"/>
    </source>
</evidence>
<comment type="similarity">
    <text evidence="1">Belongs to the metallophosphoesterase superfamily. YfcE family.</text>
</comment>
<dbReference type="InterPro" id="IPR050126">
    <property type="entry name" value="Ap4A_hydrolase"/>
</dbReference>
<dbReference type="EMBL" id="LJYF01000034">
    <property type="protein sequence ID" value="KRP90765.1"/>
    <property type="molecule type" value="Genomic_DNA"/>
</dbReference>
<dbReference type="PIRSF" id="PIRSF000883">
    <property type="entry name" value="Pesterase_MJ0912"/>
    <property type="match status" value="1"/>
</dbReference>
<dbReference type="PANTHER" id="PTHR42850:SF2">
    <property type="entry name" value="BLL5683 PROTEIN"/>
    <property type="match status" value="1"/>
</dbReference>
<evidence type="ECO:0000313" key="3">
    <source>
        <dbReference type="EMBL" id="KRP90765.1"/>
    </source>
</evidence>
<sequence>MRLAVISDIHGNLAALEAVLADIKTRGVDRIVNLGDCVTSPLWPRETFEFLQSLALPTVRGNHDRWIEEFPDDKLSSAGLFARNALTAEQRRALHHLPSQLRLDDGILACHGTPESDTACLLEDALDDGRFVPARRDVLEARLASEPAARVVLCGHSHRPAVVHGPRECLVLNPGSVGCPVFADIPFAAKLEHRSPHARYAILTKGKRGWQVELLALEYDWEAASARALANNRPDWAHAMLSGYVK</sequence>
<reference evidence="3 4" key="1">
    <citation type="submission" date="2015-09" db="EMBL/GenBank/DDBJ databases">
        <title>Draft Genome Sequence of the Strain BR 3267 (Bradyrhizobium yuanmingense) recommended as inoculant for cowpea in Brazil.</title>
        <authorList>
            <person name="Simoes-Araujo J.L."/>
            <person name="Zilli J.E."/>
        </authorList>
    </citation>
    <scope>NUCLEOTIDE SEQUENCE [LARGE SCALE GENOMIC DNA]</scope>
    <source>
        <strain evidence="3 4">BR3267</strain>
    </source>
</reference>
<dbReference type="Gene3D" id="3.60.21.10">
    <property type="match status" value="1"/>
</dbReference>
<dbReference type="STRING" id="108015.GA0061099_100870"/>
<dbReference type="InterPro" id="IPR011152">
    <property type="entry name" value="Pesterase_MJ0912"/>
</dbReference>
<evidence type="ECO:0000313" key="4">
    <source>
        <dbReference type="Proteomes" id="UP000051380"/>
    </source>
</evidence>
<dbReference type="OrthoDB" id="9813918at2"/>